<organism evidence="6">
    <name type="scientific">hydrothermal vent metagenome</name>
    <dbReference type="NCBI Taxonomy" id="652676"/>
    <lineage>
        <taxon>unclassified sequences</taxon>
        <taxon>metagenomes</taxon>
        <taxon>ecological metagenomes</taxon>
    </lineage>
</organism>
<dbReference type="EMBL" id="FPHX01000250">
    <property type="protein sequence ID" value="SFV86181.1"/>
    <property type="molecule type" value="Genomic_DNA"/>
</dbReference>
<dbReference type="EMBL" id="FPHV01000176">
    <property type="protein sequence ID" value="SFV82318.1"/>
    <property type="molecule type" value="Genomic_DNA"/>
</dbReference>
<dbReference type="Gene3D" id="2.20.25.10">
    <property type="match status" value="1"/>
</dbReference>
<dbReference type="InterPro" id="IPR005651">
    <property type="entry name" value="Trm112-like"/>
</dbReference>
<dbReference type="EMBL" id="FPHX01000118">
    <property type="protein sequence ID" value="SFV84741.1"/>
    <property type="molecule type" value="Genomic_DNA"/>
</dbReference>
<sequence>MIDEALLKLLVCPQSKAPLKQVGDELVCEASGLAYPINDGIPVLLIEEARKIS</sequence>
<dbReference type="PANTHER" id="PTHR33505:SF4">
    <property type="entry name" value="PROTEIN PREY, MITOCHONDRIAL"/>
    <property type="match status" value="1"/>
</dbReference>
<dbReference type="PANTHER" id="PTHR33505">
    <property type="entry name" value="ZGC:162634"/>
    <property type="match status" value="1"/>
</dbReference>
<proteinExistence type="inferred from homology"/>
<dbReference type="Pfam" id="PF03966">
    <property type="entry name" value="Trm112p"/>
    <property type="match status" value="1"/>
</dbReference>
<dbReference type="HAMAP" id="MF_01187">
    <property type="entry name" value="UPF0434"/>
    <property type="match status" value="1"/>
</dbReference>
<dbReference type="EMBL" id="FPHT01000118">
    <property type="protein sequence ID" value="SFV80641.1"/>
    <property type="molecule type" value="Genomic_DNA"/>
</dbReference>
<evidence type="ECO:0000313" key="3">
    <source>
        <dbReference type="EMBL" id="SFV82278.1"/>
    </source>
</evidence>
<dbReference type="EMBL" id="FPHS01000176">
    <property type="protein sequence ID" value="SFV79331.1"/>
    <property type="molecule type" value="Genomic_DNA"/>
</dbReference>
<accession>A0A1W1DX90</accession>
<dbReference type="AlphaFoldDB" id="A0A1W1DX90"/>
<evidence type="ECO:0000313" key="5">
    <source>
        <dbReference type="EMBL" id="SFV84741.1"/>
    </source>
</evidence>
<evidence type="ECO:0000313" key="1">
    <source>
        <dbReference type="EMBL" id="SFV79331.1"/>
    </source>
</evidence>
<reference evidence="6" key="1">
    <citation type="submission" date="2016-10" db="EMBL/GenBank/DDBJ databases">
        <authorList>
            <person name="de Groot N.N."/>
        </authorList>
    </citation>
    <scope>NUCLEOTIDE SEQUENCE</scope>
</reference>
<evidence type="ECO:0000313" key="6">
    <source>
        <dbReference type="EMBL" id="SFV86181.1"/>
    </source>
</evidence>
<dbReference type="GO" id="GO:0005829">
    <property type="term" value="C:cytosol"/>
    <property type="evidence" value="ECO:0007669"/>
    <property type="project" value="TreeGrafter"/>
</dbReference>
<dbReference type="EMBL" id="FPHV01000170">
    <property type="protein sequence ID" value="SFV82278.1"/>
    <property type="molecule type" value="Genomic_DNA"/>
</dbReference>
<gene>
    <name evidence="1" type="ORF">MNB_SUP05-11-729</name>
    <name evidence="2" type="ORF">MNB_SUP05-12-722</name>
    <name evidence="3" type="ORF">MNB_SUP05-6-759</name>
    <name evidence="4" type="ORF">MNB_SUP05-6-942</name>
    <name evidence="6" type="ORF">MNB_SUP05-9-471</name>
    <name evidence="5" type="ORF">MNB_SUP05-9-879</name>
</gene>
<name>A0A1W1DX90_9ZZZZ</name>
<evidence type="ECO:0000313" key="2">
    <source>
        <dbReference type="EMBL" id="SFV80641.1"/>
    </source>
</evidence>
<evidence type="ECO:0000313" key="4">
    <source>
        <dbReference type="EMBL" id="SFV82318.1"/>
    </source>
</evidence>
<dbReference type="SUPFAM" id="SSF158997">
    <property type="entry name" value="Trm112p-like"/>
    <property type="match status" value="1"/>
</dbReference>
<protein>
    <submittedName>
        <fullName evidence="6">FIG002473: Protein YcaR in KDO2-Lipid A biosynthesis cluster</fullName>
    </submittedName>
</protein>